<reference evidence="2" key="1">
    <citation type="submission" date="2016-10" db="EMBL/GenBank/DDBJ databases">
        <authorList>
            <person name="Varghese N."/>
            <person name="Submissions S."/>
        </authorList>
    </citation>
    <scope>NUCLEOTIDE SEQUENCE [LARGE SCALE GENOMIC DNA]</scope>
    <source>
        <strain evidence="2">DSM 13234</strain>
    </source>
</reference>
<dbReference type="GO" id="GO:0008781">
    <property type="term" value="F:N-acylneuraminate cytidylyltransferase activity"/>
    <property type="evidence" value="ECO:0007669"/>
    <property type="project" value="TreeGrafter"/>
</dbReference>
<dbReference type="PANTHER" id="PTHR21485">
    <property type="entry name" value="HAD SUPERFAMILY MEMBERS CMAS AND KDSC"/>
    <property type="match status" value="1"/>
</dbReference>
<dbReference type="AlphaFoldDB" id="A0A1H6J013"/>
<organism evidence="1 2">
    <name type="scientific">Magnetospirillum fulvum</name>
    <name type="common">Rhodospirillum fulvum</name>
    <dbReference type="NCBI Taxonomy" id="1082"/>
    <lineage>
        <taxon>Bacteria</taxon>
        <taxon>Pseudomonadati</taxon>
        <taxon>Pseudomonadota</taxon>
        <taxon>Alphaproteobacteria</taxon>
        <taxon>Rhodospirillales</taxon>
        <taxon>Rhodospirillaceae</taxon>
        <taxon>Magnetospirillum</taxon>
    </lineage>
</organism>
<sequence length="232" mass="25116">MKVLGIIPARGGSKGIPRKNIADLGGKPLIAWTIAAARSAIGLDRVIVSTDDPEIAATARQHGAEVPFLRPPELAGDAAAALPVIRHALEWAQTEAAQPYDAIAYLQPTSPFRTAADIDQAVVLLAEADTVVSVVAVPHNMLPESLMEMDDDQHLHFTVPPEQRAFRRQEKTSRLFARNGPAILAVRSEVIMAGALYGTRIRSLVMPTKRSLDIDGPDDLEMARAMLHRKTV</sequence>
<dbReference type="SUPFAM" id="SSF53448">
    <property type="entry name" value="Nucleotide-diphospho-sugar transferases"/>
    <property type="match status" value="1"/>
</dbReference>
<keyword evidence="2" id="KW-1185">Reference proteome</keyword>
<evidence type="ECO:0000313" key="1">
    <source>
        <dbReference type="EMBL" id="SEH53885.1"/>
    </source>
</evidence>
<dbReference type="Gene3D" id="3.90.550.10">
    <property type="entry name" value="Spore Coat Polysaccharide Biosynthesis Protein SpsA, Chain A"/>
    <property type="match status" value="1"/>
</dbReference>
<proteinExistence type="predicted"/>
<dbReference type="InterPro" id="IPR029044">
    <property type="entry name" value="Nucleotide-diphossugar_trans"/>
</dbReference>
<dbReference type="InterPro" id="IPR003329">
    <property type="entry name" value="Cytidylyl_trans"/>
</dbReference>
<dbReference type="InterPro" id="IPR050793">
    <property type="entry name" value="CMP-NeuNAc_synthase"/>
</dbReference>
<dbReference type="EMBL" id="FNWO01000013">
    <property type="protein sequence ID" value="SEH53885.1"/>
    <property type="molecule type" value="Genomic_DNA"/>
</dbReference>
<protein>
    <submittedName>
        <fullName evidence="1">N-acylneuraminate cytidylyltransferase</fullName>
    </submittedName>
</protein>
<keyword evidence="1" id="KW-0548">Nucleotidyltransferase</keyword>
<dbReference type="CDD" id="cd02513">
    <property type="entry name" value="CMP-NeuAc_Synthase"/>
    <property type="match status" value="1"/>
</dbReference>
<dbReference type="Proteomes" id="UP000182983">
    <property type="component" value="Unassembled WGS sequence"/>
</dbReference>
<keyword evidence="1" id="KW-0808">Transferase</keyword>
<dbReference type="Pfam" id="PF02348">
    <property type="entry name" value="CTP_transf_3"/>
    <property type="match status" value="1"/>
</dbReference>
<dbReference type="OrthoDB" id="9805604at2"/>
<dbReference type="RefSeq" id="WP_074769729.1">
    <property type="nucleotide sequence ID" value="NZ_FNWO01000013.1"/>
</dbReference>
<dbReference type="PANTHER" id="PTHR21485:SF3">
    <property type="entry name" value="N-ACYLNEURAMINATE CYTIDYLYLTRANSFERASE"/>
    <property type="match status" value="1"/>
</dbReference>
<accession>A0A1H6J013</accession>
<evidence type="ECO:0000313" key="2">
    <source>
        <dbReference type="Proteomes" id="UP000182983"/>
    </source>
</evidence>
<gene>
    <name evidence="1" type="ORF">SAMN04244559_02853</name>
</gene>
<name>A0A1H6J013_MAGFU</name>